<dbReference type="InterPro" id="IPR029262">
    <property type="entry name" value="RPOL_N"/>
</dbReference>
<reference evidence="13 14" key="1">
    <citation type="journal article" date="2024" name="Commun. Biol.">
        <title>Comparative genomic analysis of thermophilic fungi reveals convergent evolutionary adaptations and gene losses.</title>
        <authorList>
            <person name="Steindorff A.S."/>
            <person name="Aguilar-Pontes M.V."/>
            <person name="Robinson A.J."/>
            <person name="Andreopoulos B."/>
            <person name="LaButti K."/>
            <person name="Kuo A."/>
            <person name="Mondo S."/>
            <person name="Riley R."/>
            <person name="Otillar R."/>
            <person name="Haridas S."/>
            <person name="Lipzen A."/>
            <person name="Grimwood J."/>
            <person name="Schmutz J."/>
            <person name="Clum A."/>
            <person name="Reid I.D."/>
            <person name="Moisan M.C."/>
            <person name="Butler G."/>
            <person name="Nguyen T.T.M."/>
            <person name="Dewar K."/>
            <person name="Conant G."/>
            <person name="Drula E."/>
            <person name="Henrissat B."/>
            <person name="Hansel C."/>
            <person name="Singer S."/>
            <person name="Hutchinson M.I."/>
            <person name="de Vries R.P."/>
            <person name="Natvig D.O."/>
            <person name="Powell A.J."/>
            <person name="Tsang A."/>
            <person name="Grigoriev I.V."/>
        </authorList>
    </citation>
    <scope>NUCLEOTIDE SEQUENCE [LARGE SCALE GENOMIC DNA]</scope>
    <source>
        <strain evidence="13 14">ATCC 22073</strain>
    </source>
</reference>
<evidence type="ECO:0000259" key="12">
    <source>
        <dbReference type="SMART" id="SM01311"/>
    </source>
</evidence>
<gene>
    <name evidence="13" type="ORF">VTJ83DRAFT_4436</name>
</gene>
<evidence type="ECO:0000313" key="14">
    <source>
        <dbReference type="Proteomes" id="UP001600064"/>
    </source>
</evidence>
<dbReference type="GeneID" id="98125569"/>
<evidence type="ECO:0000256" key="4">
    <source>
        <dbReference type="ARBA" id="ARBA00012418"/>
    </source>
</evidence>
<comment type="function">
    <text evidence="1 11">DNA-dependent RNA polymerase catalyzes the transcription of DNA into RNA using the four ribonucleoside triphosphates as substrates.</text>
</comment>
<evidence type="ECO:0000256" key="9">
    <source>
        <dbReference type="ARBA" id="ARBA00023163"/>
    </source>
</evidence>
<evidence type="ECO:0000256" key="2">
    <source>
        <dbReference type="ARBA" id="ARBA00004173"/>
    </source>
</evidence>
<proteinExistence type="inferred from homology"/>
<keyword evidence="9 11" id="KW-0804">Transcription</keyword>
<dbReference type="Gene3D" id="1.10.287.260">
    <property type="match status" value="1"/>
</dbReference>
<dbReference type="EC" id="2.7.7.6" evidence="4 11"/>
<dbReference type="InterPro" id="IPR055265">
    <property type="entry name" value="Photo_RC_L/M_CS"/>
</dbReference>
<dbReference type="InterPro" id="IPR037159">
    <property type="entry name" value="RNA_POL_N_sf"/>
</dbReference>
<dbReference type="SMART" id="SM01311">
    <property type="entry name" value="RPOL_N"/>
    <property type="match status" value="1"/>
</dbReference>
<comment type="caution">
    <text evidence="13">The sequence shown here is derived from an EMBL/GenBank/DDBJ whole genome shotgun (WGS) entry which is preliminary data.</text>
</comment>
<evidence type="ECO:0000256" key="8">
    <source>
        <dbReference type="ARBA" id="ARBA00023128"/>
    </source>
</evidence>
<name>A0ABR4D9W7_9PEZI</name>
<dbReference type="PROSITE" id="PS00900">
    <property type="entry name" value="RNA_POL_PHAGE_1"/>
    <property type="match status" value="1"/>
</dbReference>
<dbReference type="PANTHER" id="PTHR10102">
    <property type="entry name" value="DNA-DIRECTED RNA POLYMERASE, MITOCHONDRIAL"/>
    <property type="match status" value="1"/>
</dbReference>
<evidence type="ECO:0000256" key="5">
    <source>
        <dbReference type="ARBA" id="ARBA00022478"/>
    </source>
</evidence>
<evidence type="ECO:0000256" key="3">
    <source>
        <dbReference type="ARBA" id="ARBA00009493"/>
    </source>
</evidence>
<dbReference type="PROSITE" id="PS00489">
    <property type="entry name" value="RNA_POL_PHAGE_2"/>
    <property type="match status" value="1"/>
</dbReference>
<comment type="similarity">
    <text evidence="3 11">Belongs to the phage and mitochondrial RNA polymerase family.</text>
</comment>
<comment type="subcellular location">
    <subcellularLocation>
        <location evidence="2">Mitochondrion</location>
    </subcellularLocation>
</comment>
<keyword evidence="14" id="KW-1185">Reference proteome</keyword>
<comment type="catalytic activity">
    <reaction evidence="10 11">
        <text>RNA(n) + a ribonucleoside 5'-triphosphate = RNA(n+1) + diphosphate</text>
        <dbReference type="Rhea" id="RHEA:21248"/>
        <dbReference type="Rhea" id="RHEA-COMP:14527"/>
        <dbReference type="Rhea" id="RHEA-COMP:17342"/>
        <dbReference type="ChEBI" id="CHEBI:33019"/>
        <dbReference type="ChEBI" id="CHEBI:61557"/>
        <dbReference type="ChEBI" id="CHEBI:140395"/>
        <dbReference type="EC" id="2.7.7.6"/>
    </reaction>
</comment>
<dbReference type="InterPro" id="IPR046950">
    <property type="entry name" value="DNA-dir_Rpol_C_phage-type"/>
</dbReference>
<dbReference type="InterPro" id="IPR024075">
    <property type="entry name" value="DNA-dir_RNA_pol_helix_hairp_sf"/>
</dbReference>
<keyword evidence="8" id="KW-0496">Mitochondrion</keyword>
<accession>A0ABR4D9W7</accession>
<dbReference type="Proteomes" id="UP001600064">
    <property type="component" value="Unassembled WGS sequence"/>
</dbReference>
<dbReference type="InterPro" id="IPR043502">
    <property type="entry name" value="DNA/RNA_pol_sf"/>
</dbReference>
<dbReference type="InterPro" id="IPR002092">
    <property type="entry name" value="DNA-dir_Rpol_phage-type"/>
</dbReference>
<keyword evidence="7 11" id="KW-0548">Nucleotidyltransferase</keyword>
<protein>
    <recommendedName>
        <fullName evidence="4 11">DNA-directed RNA polymerase</fullName>
        <ecNumber evidence="4 11">2.7.7.6</ecNumber>
    </recommendedName>
</protein>
<keyword evidence="6 11" id="KW-0808">Transferase</keyword>
<dbReference type="PROSITE" id="PS00244">
    <property type="entry name" value="REACTION_CENTER"/>
    <property type="match status" value="1"/>
</dbReference>
<evidence type="ECO:0000313" key="13">
    <source>
        <dbReference type="EMBL" id="KAL2267159.1"/>
    </source>
</evidence>
<evidence type="ECO:0000256" key="11">
    <source>
        <dbReference type="RuleBase" id="RU003805"/>
    </source>
</evidence>
<keyword evidence="5 11" id="KW-0240">DNA-directed RNA polymerase</keyword>
<evidence type="ECO:0000256" key="7">
    <source>
        <dbReference type="ARBA" id="ARBA00022695"/>
    </source>
</evidence>
<dbReference type="Gene3D" id="1.10.287.280">
    <property type="match status" value="1"/>
</dbReference>
<dbReference type="Gene3D" id="1.10.150.20">
    <property type="entry name" value="5' to 3' exonuclease, C-terminal subdomain"/>
    <property type="match status" value="1"/>
</dbReference>
<dbReference type="Pfam" id="PF00940">
    <property type="entry name" value="RNA_pol"/>
    <property type="match status" value="1"/>
</dbReference>
<dbReference type="SUPFAM" id="SSF56672">
    <property type="entry name" value="DNA/RNA polymerases"/>
    <property type="match status" value="1"/>
</dbReference>
<dbReference type="PANTHER" id="PTHR10102:SF0">
    <property type="entry name" value="DNA-DIRECTED RNA POLYMERASE, MITOCHONDRIAL"/>
    <property type="match status" value="1"/>
</dbReference>
<sequence length="1439" mass="159972">MLVRSGAARLLASGPRTLSPSTRSLVSPAAVAARRITTTVADARTAQKRKSFRALAGFERSLATAVDNVRPGDDMPFDGLPIELAPQNQLADADSLPLYKLRPFNVSQPLIPIQNPSSKFVSGKIRMNNAGIPGDVEEMLSVFEACLHVGRLERAALVLERFHRQRRLDDDRLIMLHDRYLRARVAKLQAEPDLAEAEAIHKWFELLIYDAGLPFTPTTIACMLKTSLLTSAGPVLEQRLNRYMGMMPHLDDAEAFDMGDVLTDEDLTTIAEMCPAYYLSEAPALPEDAEPAAEELPADVAEEQELAKLLTVTPEVLSTPQKGLGLKSLKQTLSLFSGLPGGLDISTLPYSQRVEVQAKLERDSVDAAISRWRDENENLSRMGLNSQLSTPTLSSKLHDWHKALESKLVEEQKKVEKAIAAPKKSSEDLDRCLWGIHLLQSPPHRLAAVTILSAMSNLGMHGADKGVPVSHMVNSIAKIAEEDIRAQELAKSLPKSKKARKQHSPRQLLRYRGLAQKAPEGGEQGQAEGAAATATDAGAADAAVATTANAPSTVTIDPEAKLGPLEARWPMSIRAKLGATLLAALMETAKIVVERVNQETGEKLKQVQPAFMHTMVYKRGKKLGAVVPNRALLDLMKREPRGETLARHLPMVSEPRPWSKFDKGGFLVTSTQLIRLKNNEKDQRLYAEAAIERGDMEQMMRALDVLGKTAWRINRPVFDVMLEAWNTGEEFANLPALNPDLPLPPEPDSTDDPMQKRLWLQAVRAVENEKSGMHSVRCFMNFQLEIARAFRDQTFYFPHNVDFRGRAYPMPTYLNHMGADHVRGLLTFAKGRPLGERGLMWLKVHLANVYGFDKASLEERAKFAEDNVDNIFDSADKPLEGRRWWLQAEDPWQCLATCFELKAALSHPNPTEFVSHLPVHQDGTCNGLQHYAALGGDMWGAQQVNLLPGERPADVYSAVAELVKESVAKDAEEGHEFARVLLDKISRKVVKQTVMTNVYGVTFAGAKKQVLKQLDALYPELGPETGLPPAILASYIATKIFNALSSMFEGAHDIQNWLGEIGGRVCRAMTPEQIERLAAETAAEADDGTGKKKKKTLDKDEMATYYRSTLVWTTPLRMPVVQPYRKSSTKLIATCLQELVLTIADRDDPVNRRKQLQAFPPNFIHSLDASHMMLSALECDAIGLTFAAVHDSFWTHAADVDAMNRVLRDAFIRIHQEDVIGRLKSEFEARYRGALYRAKVHSNSAIGIQIIQLRKSRHMSALEELLEEHKRQQLLHSGDPDKIEQGKKMITPASIFESFGSPDIRVVKPEDLMPTDEDADGDADMAAGAADASSELAEAAHEQAEDEHVIMDLDKMVKPMSRKVQADKESESYNNAIQELRGANFFAMQLNKSERIMKRQTARGTRGEIELWLPLTFPAIPKKGEFDVRMLKESQYFFS</sequence>
<organism evidence="13 14">
    <name type="scientific">Remersonia thermophila</name>
    <dbReference type="NCBI Taxonomy" id="72144"/>
    <lineage>
        <taxon>Eukaryota</taxon>
        <taxon>Fungi</taxon>
        <taxon>Dikarya</taxon>
        <taxon>Ascomycota</taxon>
        <taxon>Pezizomycotina</taxon>
        <taxon>Sordariomycetes</taxon>
        <taxon>Sordariomycetidae</taxon>
        <taxon>Sordariales</taxon>
        <taxon>Sordariales incertae sedis</taxon>
        <taxon>Remersonia</taxon>
    </lineage>
</organism>
<evidence type="ECO:0000256" key="10">
    <source>
        <dbReference type="ARBA" id="ARBA00048552"/>
    </source>
</evidence>
<dbReference type="Gene3D" id="1.10.1320.10">
    <property type="entry name" value="DNA-directed RNA polymerase, N-terminal domain"/>
    <property type="match status" value="1"/>
</dbReference>
<evidence type="ECO:0000256" key="1">
    <source>
        <dbReference type="ARBA" id="ARBA00004026"/>
    </source>
</evidence>
<dbReference type="Pfam" id="PF14700">
    <property type="entry name" value="RPOL_N"/>
    <property type="match status" value="1"/>
</dbReference>
<dbReference type="RefSeq" id="XP_070865886.1">
    <property type="nucleotide sequence ID" value="XM_071010925.1"/>
</dbReference>
<feature type="domain" description="DNA-directed RNA polymerase N-terminal" evidence="12">
    <location>
        <begin position="355"/>
        <end position="708"/>
    </location>
</feature>
<evidence type="ECO:0000256" key="6">
    <source>
        <dbReference type="ARBA" id="ARBA00022679"/>
    </source>
</evidence>
<dbReference type="EMBL" id="JAZGUE010000004">
    <property type="protein sequence ID" value="KAL2267159.1"/>
    <property type="molecule type" value="Genomic_DNA"/>
</dbReference>